<name>A0A1W5PX53_9VIRU</name>
<dbReference type="RefSeq" id="YP_010784543.1">
    <property type="nucleotide sequence ID" value="NC_075291.1"/>
</dbReference>
<dbReference type="InterPro" id="IPR057000">
    <property type="entry name" value="Smaco_capsid"/>
</dbReference>
<dbReference type="Pfam" id="PF23784">
    <property type="entry name" value="Smaco_capsid"/>
    <property type="match status" value="2"/>
</dbReference>
<sequence length="417" mass="44913">MPILLGMRFLCIDIGCEIMTTTQFASASYQEVIDLSTTGDTVSAIGIHTPCSATPVDMLSGFWRQFQKVRYDGCSVTLVPAARLPVDPLGVSYEAGEATIDPRDLLNPILFHGCHGNDMGYILNQLYSGDATISEAWMQKVGASDSTEQLNMIADGAESINTVAEALYYKALTDNTWKKADPQRGFKKSGLRPLVHDLAVNVPFGVGKHLGAEVTGTSASIQNGRFATASPTHPAGSGNDDSIQTSDLGFLNTGFNSLGFPDTTWTPIIGQNPGKLVIGSNPNGIQFMTNRLRSLGWLDTRSPLARIQTGSSGVTIPSGSRAGDIGPSTPSGPSRSVTDVYAKVIAEDGNTARAVENTIPKIFMGMILLPPAYKTKQYFRMVINHRFSFAKFRGISMNNMSTDEVKSAYAYYDNYSS</sequence>
<reference evidence="2 3" key="1">
    <citation type="submission" date="2015-11" db="EMBL/GenBank/DDBJ databases">
        <title>The complex fecal virome of captive rhesus macaques during acute and idiopathic chronic diarrhea.</title>
        <authorList>
            <person name="Kapusinszky B."/>
            <person name="Ardeshir A."/>
            <person name="Mulvaney U."/>
            <person name="Deng X."/>
            <person name="Delwart E.L."/>
        </authorList>
    </citation>
    <scope>NUCLEOTIDE SEQUENCE [LARGE SCALE GENOMIC DNA]</scope>
    <source>
        <strain evidence="2">Cg3401</strain>
    </source>
</reference>
<dbReference type="EMBL" id="KU043396">
    <property type="protein sequence ID" value="APG55783.1"/>
    <property type="molecule type" value="Genomic_DNA"/>
</dbReference>
<feature type="region of interest" description="Disordered" evidence="1">
    <location>
        <begin position="225"/>
        <end position="244"/>
    </location>
</feature>
<organism evidence="2 3">
    <name type="scientific">Macaca mulatta feces associated virus 10</name>
    <dbReference type="NCBI Taxonomy" id="2499232"/>
    <lineage>
        <taxon>Viruses</taxon>
        <taxon>Monodnaviria</taxon>
        <taxon>Shotokuvirae</taxon>
        <taxon>Cressdnaviricota</taxon>
        <taxon>Arfiviricetes</taxon>
        <taxon>Cremevirales</taxon>
        <taxon>Smacoviridae</taxon>
        <taxon>Porprismacovirus</taxon>
        <taxon>Porprismacovirus macas6</taxon>
    </lineage>
</organism>
<proteinExistence type="predicted"/>
<dbReference type="GeneID" id="80521762"/>
<evidence type="ECO:0000313" key="3">
    <source>
        <dbReference type="Proteomes" id="UP000287448"/>
    </source>
</evidence>
<feature type="region of interest" description="Disordered" evidence="1">
    <location>
        <begin position="309"/>
        <end position="335"/>
    </location>
</feature>
<feature type="compositionally biased region" description="Polar residues" evidence="1">
    <location>
        <begin position="309"/>
        <end position="318"/>
    </location>
</feature>
<dbReference type="KEGG" id="vg:80521762"/>
<dbReference type="Proteomes" id="UP000287448">
    <property type="component" value="Segment"/>
</dbReference>
<protein>
    <submittedName>
        <fullName evidence="2">Cap</fullName>
    </submittedName>
</protein>
<keyword evidence="3" id="KW-1185">Reference proteome</keyword>
<evidence type="ECO:0000256" key="1">
    <source>
        <dbReference type="SAM" id="MobiDB-lite"/>
    </source>
</evidence>
<accession>A0A1W5PX53</accession>
<evidence type="ECO:0000313" key="2">
    <source>
        <dbReference type="EMBL" id="APG55783.1"/>
    </source>
</evidence>